<dbReference type="AlphaFoldDB" id="B4GQV4"/>
<proteinExistence type="predicted"/>
<reference evidence="1 2" key="1">
    <citation type="journal article" date="2007" name="Nature">
        <title>Evolution of genes and genomes on the Drosophila phylogeny.</title>
        <authorList>
            <consortium name="Drosophila 12 Genomes Consortium"/>
            <person name="Clark A.G."/>
            <person name="Eisen M.B."/>
            <person name="Smith D.R."/>
            <person name="Bergman C.M."/>
            <person name="Oliver B."/>
            <person name="Markow T.A."/>
            <person name="Kaufman T.C."/>
            <person name="Kellis M."/>
            <person name="Gelbart W."/>
            <person name="Iyer V.N."/>
            <person name="Pollard D.A."/>
            <person name="Sackton T.B."/>
            <person name="Larracuente A.M."/>
            <person name="Singh N.D."/>
            <person name="Abad J.P."/>
            <person name="Abt D.N."/>
            <person name="Adryan B."/>
            <person name="Aguade M."/>
            <person name="Akashi H."/>
            <person name="Anderson W.W."/>
            <person name="Aquadro C.F."/>
            <person name="Ardell D.H."/>
            <person name="Arguello R."/>
            <person name="Artieri C.G."/>
            <person name="Barbash D.A."/>
            <person name="Barker D."/>
            <person name="Barsanti P."/>
            <person name="Batterham P."/>
            <person name="Batzoglou S."/>
            <person name="Begun D."/>
            <person name="Bhutkar A."/>
            <person name="Blanco E."/>
            <person name="Bosak S.A."/>
            <person name="Bradley R.K."/>
            <person name="Brand A.D."/>
            <person name="Brent M.R."/>
            <person name="Brooks A.N."/>
            <person name="Brown R.H."/>
            <person name="Butlin R.K."/>
            <person name="Caggese C."/>
            <person name="Calvi B.R."/>
            <person name="Bernardo de Carvalho A."/>
            <person name="Caspi A."/>
            <person name="Castrezana S."/>
            <person name="Celniker S.E."/>
            <person name="Chang J.L."/>
            <person name="Chapple C."/>
            <person name="Chatterji S."/>
            <person name="Chinwalla A."/>
            <person name="Civetta A."/>
            <person name="Clifton S.W."/>
            <person name="Comeron J.M."/>
            <person name="Costello J.C."/>
            <person name="Coyne J.A."/>
            <person name="Daub J."/>
            <person name="David R.G."/>
            <person name="Delcher A.L."/>
            <person name="Delehaunty K."/>
            <person name="Do C.B."/>
            <person name="Ebling H."/>
            <person name="Edwards K."/>
            <person name="Eickbush T."/>
            <person name="Evans J.D."/>
            <person name="Filipski A."/>
            <person name="Findeiss S."/>
            <person name="Freyhult E."/>
            <person name="Fulton L."/>
            <person name="Fulton R."/>
            <person name="Garcia A.C."/>
            <person name="Gardiner A."/>
            <person name="Garfield D.A."/>
            <person name="Garvin B.E."/>
            <person name="Gibson G."/>
            <person name="Gilbert D."/>
            <person name="Gnerre S."/>
            <person name="Godfrey J."/>
            <person name="Good R."/>
            <person name="Gotea V."/>
            <person name="Gravely B."/>
            <person name="Greenberg A.J."/>
            <person name="Griffiths-Jones S."/>
            <person name="Gross S."/>
            <person name="Guigo R."/>
            <person name="Gustafson E.A."/>
            <person name="Haerty W."/>
            <person name="Hahn M.W."/>
            <person name="Halligan D.L."/>
            <person name="Halpern A.L."/>
            <person name="Halter G.M."/>
            <person name="Han M.V."/>
            <person name="Heger A."/>
            <person name="Hillier L."/>
            <person name="Hinrichs A.S."/>
            <person name="Holmes I."/>
            <person name="Hoskins R.A."/>
            <person name="Hubisz M.J."/>
            <person name="Hultmark D."/>
            <person name="Huntley M.A."/>
            <person name="Jaffe D.B."/>
            <person name="Jagadeeshan S."/>
            <person name="Jeck W.R."/>
            <person name="Johnson J."/>
            <person name="Jones C.D."/>
            <person name="Jordan W.C."/>
            <person name="Karpen G.H."/>
            <person name="Kataoka E."/>
            <person name="Keightley P.D."/>
            <person name="Kheradpour P."/>
            <person name="Kirkness E.F."/>
            <person name="Koerich L.B."/>
            <person name="Kristiansen K."/>
            <person name="Kudrna D."/>
            <person name="Kulathinal R.J."/>
            <person name="Kumar S."/>
            <person name="Kwok R."/>
            <person name="Lander E."/>
            <person name="Langley C.H."/>
            <person name="Lapoint R."/>
            <person name="Lazzaro B.P."/>
            <person name="Lee S.J."/>
            <person name="Levesque L."/>
            <person name="Li R."/>
            <person name="Lin C.F."/>
            <person name="Lin M.F."/>
            <person name="Lindblad-Toh K."/>
            <person name="Llopart A."/>
            <person name="Long M."/>
            <person name="Low L."/>
            <person name="Lozovsky E."/>
            <person name="Lu J."/>
            <person name="Luo M."/>
            <person name="Machado C.A."/>
            <person name="Makalowski W."/>
            <person name="Marzo M."/>
            <person name="Matsuda M."/>
            <person name="Matzkin L."/>
            <person name="McAllister B."/>
            <person name="McBride C.S."/>
            <person name="McKernan B."/>
            <person name="McKernan K."/>
            <person name="Mendez-Lago M."/>
            <person name="Minx P."/>
            <person name="Mollenhauer M.U."/>
            <person name="Montooth K."/>
            <person name="Mount S.M."/>
            <person name="Mu X."/>
            <person name="Myers E."/>
            <person name="Negre B."/>
            <person name="Newfeld S."/>
            <person name="Nielsen R."/>
            <person name="Noor M.A."/>
            <person name="O'Grady P."/>
            <person name="Pachter L."/>
            <person name="Papaceit M."/>
            <person name="Parisi M.J."/>
            <person name="Parisi M."/>
            <person name="Parts L."/>
            <person name="Pedersen J.S."/>
            <person name="Pesole G."/>
            <person name="Phillippy A.M."/>
            <person name="Ponting C.P."/>
            <person name="Pop M."/>
            <person name="Porcelli D."/>
            <person name="Powell J.R."/>
            <person name="Prohaska S."/>
            <person name="Pruitt K."/>
            <person name="Puig M."/>
            <person name="Quesneville H."/>
            <person name="Ram K.R."/>
            <person name="Rand D."/>
            <person name="Rasmussen M.D."/>
            <person name="Reed L.K."/>
            <person name="Reenan R."/>
            <person name="Reily A."/>
            <person name="Remington K.A."/>
            <person name="Rieger T.T."/>
            <person name="Ritchie M.G."/>
            <person name="Robin C."/>
            <person name="Rogers Y.H."/>
            <person name="Rohde C."/>
            <person name="Rozas J."/>
            <person name="Rubenfield M.J."/>
            <person name="Ruiz A."/>
            <person name="Russo S."/>
            <person name="Salzberg S.L."/>
            <person name="Sanchez-Gracia A."/>
            <person name="Saranga D.J."/>
            <person name="Sato H."/>
            <person name="Schaeffer S.W."/>
            <person name="Schatz M.C."/>
            <person name="Schlenke T."/>
            <person name="Schwartz R."/>
            <person name="Segarra C."/>
            <person name="Singh R.S."/>
            <person name="Sirot L."/>
            <person name="Sirota M."/>
            <person name="Sisneros N.B."/>
            <person name="Smith C.D."/>
            <person name="Smith T.F."/>
            <person name="Spieth J."/>
            <person name="Stage D.E."/>
            <person name="Stark A."/>
            <person name="Stephan W."/>
            <person name="Strausberg R.L."/>
            <person name="Strempel S."/>
            <person name="Sturgill D."/>
            <person name="Sutton G."/>
            <person name="Sutton G.G."/>
            <person name="Tao W."/>
            <person name="Teichmann S."/>
            <person name="Tobari Y.N."/>
            <person name="Tomimura Y."/>
            <person name="Tsolas J.M."/>
            <person name="Valente V.L."/>
            <person name="Venter E."/>
            <person name="Venter J.C."/>
            <person name="Vicario S."/>
            <person name="Vieira F.G."/>
            <person name="Vilella A.J."/>
            <person name="Villasante A."/>
            <person name="Walenz B."/>
            <person name="Wang J."/>
            <person name="Wasserman M."/>
            <person name="Watts T."/>
            <person name="Wilson D."/>
            <person name="Wilson R.K."/>
            <person name="Wing R.A."/>
            <person name="Wolfner M.F."/>
            <person name="Wong A."/>
            <person name="Wong G.K."/>
            <person name="Wu C.I."/>
            <person name="Wu G."/>
            <person name="Yamamoto D."/>
            <person name="Yang H.P."/>
            <person name="Yang S.P."/>
            <person name="Yorke J.A."/>
            <person name="Yoshida K."/>
            <person name="Zdobnov E."/>
            <person name="Zhang P."/>
            <person name="Zhang Y."/>
            <person name="Zimin A.V."/>
            <person name="Baldwin J."/>
            <person name="Abdouelleil A."/>
            <person name="Abdulkadir J."/>
            <person name="Abebe A."/>
            <person name="Abera B."/>
            <person name="Abreu J."/>
            <person name="Acer S.C."/>
            <person name="Aftuck L."/>
            <person name="Alexander A."/>
            <person name="An P."/>
            <person name="Anderson E."/>
            <person name="Anderson S."/>
            <person name="Arachi H."/>
            <person name="Azer M."/>
            <person name="Bachantsang P."/>
            <person name="Barry A."/>
            <person name="Bayul T."/>
            <person name="Berlin A."/>
            <person name="Bessette D."/>
            <person name="Bloom T."/>
            <person name="Blye J."/>
            <person name="Boguslavskiy L."/>
            <person name="Bonnet C."/>
            <person name="Boukhgalter B."/>
            <person name="Bourzgui I."/>
            <person name="Brown A."/>
            <person name="Cahill P."/>
            <person name="Channer S."/>
            <person name="Cheshatsang Y."/>
            <person name="Chuda L."/>
            <person name="Citroen M."/>
            <person name="Collymore A."/>
            <person name="Cooke P."/>
            <person name="Costello M."/>
            <person name="D'Aco K."/>
            <person name="Daza R."/>
            <person name="De Haan G."/>
            <person name="DeGray S."/>
            <person name="DeMaso C."/>
            <person name="Dhargay N."/>
            <person name="Dooley K."/>
            <person name="Dooley E."/>
            <person name="Doricent M."/>
            <person name="Dorje P."/>
            <person name="Dorjee K."/>
            <person name="Dupes A."/>
            <person name="Elong R."/>
            <person name="Falk J."/>
            <person name="Farina A."/>
            <person name="Faro S."/>
            <person name="Ferguson D."/>
            <person name="Fisher S."/>
            <person name="Foley C.D."/>
            <person name="Franke A."/>
            <person name="Friedrich D."/>
            <person name="Gadbois L."/>
            <person name="Gearin G."/>
            <person name="Gearin C.R."/>
            <person name="Giannoukos G."/>
            <person name="Goode T."/>
            <person name="Graham J."/>
            <person name="Grandbois E."/>
            <person name="Grewal S."/>
            <person name="Gyaltsen K."/>
            <person name="Hafez N."/>
            <person name="Hagos B."/>
            <person name="Hall J."/>
            <person name="Henson C."/>
            <person name="Hollinger A."/>
            <person name="Honan T."/>
            <person name="Huard M.D."/>
            <person name="Hughes L."/>
            <person name="Hurhula B."/>
            <person name="Husby M.E."/>
            <person name="Kamat A."/>
            <person name="Kanga B."/>
            <person name="Kashin S."/>
            <person name="Khazanovich D."/>
            <person name="Kisner P."/>
            <person name="Lance K."/>
            <person name="Lara M."/>
            <person name="Lee W."/>
            <person name="Lennon N."/>
            <person name="Letendre F."/>
            <person name="LeVine R."/>
            <person name="Lipovsky A."/>
            <person name="Liu X."/>
            <person name="Liu J."/>
            <person name="Liu S."/>
            <person name="Lokyitsang T."/>
            <person name="Lokyitsang Y."/>
            <person name="Lubonja R."/>
            <person name="Lui A."/>
            <person name="MacDonald P."/>
            <person name="Magnisalis V."/>
            <person name="Maru K."/>
            <person name="Matthews C."/>
            <person name="McCusker W."/>
            <person name="McDonough S."/>
            <person name="Mehta T."/>
            <person name="Meldrim J."/>
            <person name="Meneus L."/>
            <person name="Mihai O."/>
            <person name="Mihalev A."/>
            <person name="Mihova T."/>
            <person name="Mittelman R."/>
            <person name="Mlenga V."/>
            <person name="Montmayeur A."/>
            <person name="Mulrain L."/>
            <person name="Navidi A."/>
            <person name="Naylor J."/>
            <person name="Negash T."/>
            <person name="Nguyen T."/>
            <person name="Nguyen N."/>
            <person name="Nicol R."/>
            <person name="Norbu C."/>
            <person name="Norbu N."/>
            <person name="Novod N."/>
            <person name="O'Neill B."/>
            <person name="Osman S."/>
            <person name="Markiewicz E."/>
            <person name="Oyono O.L."/>
            <person name="Patti C."/>
            <person name="Phunkhang P."/>
            <person name="Pierre F."/>
            <person name="Priest M."/>
            <person name="Raghuraman S."/>
            <person name="Rege F."/>
            <person name="Reyes R."/>
            <person name="Rise C."/>
            <person name="Rogov P."/>
            <person name="Ross K."/>
            <person name="Ryan E."/>
            <person name="Settipalli S."/>
            <person name="Shea T."/>
            <person name="Sherpa N."/>
            <person name="Shi L."/>
            <person name="Shih D."/>
            <person name="Sparrow T."/>
            <person name="Spaulding J."/>
            <person name="Stalker J."/>
            <person name="Stange-Thomann N."/>
            <person name="Stavropoulos S."/>
            <person name="Stone C."/>
            <person name="Strader C."/>
            <person name="Tesfaye S."/>
            <person name="Thomson T."/>
            <person name="Thoulutsang Y."/>
            <person name="Thoulutsang D."/>
            <person name="Topham K."/>
            <person name="Topping I."/>
            <person name="Tsamla T."/>
            <person name="Vassiliev H."/>
            <person name="Vo A."/>
            <person name="Wangchuk T."/>
            <person name="Wangdi T."/>
            <person name="Weiand M."/>
            <person name="Wilkinson J."/>
            <person name="Wilson A."/>
            <person name="Yadav S."/>
            <person name="Young G."/>
            <person name="Yu Q."/>
            <person name="Zembek L."/>
            <person name="Zhong D."/>
            <person name="Zimmer A."/>
            <person name="Zwirko Z."/>
            <person name="Jaffe D.B."/>
            <person name="Alvarez P."/>
            <person name="Brockman W."/>
            <person name="Butler J."/>
            <person name="Chin C."/>
            <person name="Gnerre S."/>
            <person name="Grabherr M."/>
            <person name="Kleber M."/>
            <person name="Mauceli E."/>
            <person name="MacCallum I."/>
        </authorList>
    </citation>
    <scope>NUCLEOTIDE SEQUENCE [LARGE SCALE GENOMIC DNA]</scope>
    <source>
        <strain evidence="2">MSH-3 / Tucson 14011-0111.49</strain>
    </source>
</reference>
<protein>
    <submittedName>
        <fullName evidence="1">GL25104</fullName>
    </submittedName>
</protein>
<organism evidence="2">
    <name type="scientific">Drosophila persimilis</name>
    <name type="common">Fruit fly</name>
    <dbReference type="NCBI Taxonomy" id="7234"/>
    <lineage>
        <taxon>Eukaryota</taxon>
        <taxon>Metazoa</taxon>
        <taxon>Ecdysozoa</taxon>
        <taxon>Arthropoda</taxon>
        <taxon>Hexapoda</taxon>
        <taxon>Insecta</taxon>
        <taxon>Pterygota</taxon>
        <taxon>Neoptera</taxon>
        <taxon>Endopterygota</taxon>
        <taxon>Diptera</taxon>
        <taxon>Brachycera</taxon>
        <taxon>Muscomorpha</taxon>
        <taxon>Ephydroidea</taxon>
        <taxon>Drosophilidae</taxon>
        <taxon>Drosophila</taxon>
        <taxon>Sophophora</taxon>
    </lineage>
</organism>
<dbReference type="HOGENOM" id="CLU_1847227_0_0_1"/>
<gene>
    <name evidence="1" type="primary">Dper\GL25104</name>
    <name evidence="1" type="ORF">Dper_GL25104</name>
</gene>
<sequence>MYEMILGELNISNECLSHLSKRNLKQRFGQFMNFYDAVKFTSDVFEQYLICANDCLPEVERFKMIEDYVTVNGLHDAGTPGDSGYAEADKVEDSDVGEIKDVMTSLSTFVGAIIPAEDEKLVNSKELWDVKHVDDTACF</sequence>
<evidence type="ECO:0000313" key="2">
    <source>
        <dbReference type="Proteomes" id="UP000008744"/>
    </source>
</evidence>
<name>B4GQV4_DROPE</name>
<accession>B4GQV4</accession>
<dbReference type="PhylomeDB" id="B4GQV4"/>
<evidence type="ECO:0000313" key="1">
    <source>
        <dbReference type="EMBL" id="EDW40139.1"/>
    </source>
</evidence>
<dbReference type="EMBL" id="CH479188">
    <property type="protein sequence ID" value="EDW40139.1"/>
    <property type="molecule type" value="Genomic_DNA"/>
</dbReference>
<dbReference type="Proteomes" id="UP000008744">
    <property type="component" value="Unassembled WGS sequence"/>
</dbReference>
<keyword evidence="2" id="KW-1185">Reference proteome</keyword>